<dbReference type="Gene3D" id="1.10.10.10">
    <property type="entry name" value="Winged helix-like DNA-binding domain superfamily/Winged helix DNA-binding domain"/>
    <property type="match status" value="1"/>
</dbReference>
<dbReference type="PROSITE" id="PS50931">
    <property type="entry name" value="HTH_LYSR"/>
    <property type="match status" value="1"/>
</dbReference>
<comment type="similarity">
    <text evidence="1">Belongs to the LysR transcriptional regulatory family.</text>
</comment>
<evidence type="ECO:0000256" key="2">
    <source>
        <dbReference type="ARBA" id="ARBA00023015"/>
    </source>
</evidence>
<keyword evidence="7" id="KW-1185">Reference proteome</keyword>
<dbReference type="EMBL" id="SLUK01000005">
    <property type="protein sequence ID" value="TCL43529.1"/>
    <property type="molecule type" value="Genomic_DNA"/>
</dbReference>
<comment type="caution">
    <text evidence="6">The sequence shown here is derived from an EMBL/GenBank/DDBJ whole genome shotgun (WGS) entry which is preliminary data.</text>
</comment>
<dbReference type="PRINTS" id="PR00039">
    <property type="entry name" value="HTHLYSR"/>
</dbReference>
<dbReference type="InterPro" id="IPR000847">
    <property type="entry name" value="LysR_HTH_N"/>
</dbReference>
<feature type="domain" description="HTH lysR-type" evidence="5">
    <location>
        <begin position="1"/>
        <end position="58"/>
    </location>
</feature>
<dbReference type="PANTHER" id="PTHR30126">
    <property type="entry name" value="HTH-TYPE TRANSCRIPTIONAL REGULATOR"/>
    <property type="match status" value="1"/>
</dbReference>
<evidence type="ECO:0000256" key="4">
    <source>
        <dbReference type="ARBA" id="ARBA00023163"/>
    </source>
</evidence>
<sequence>MLDFRIQTFLTLCETLSYTKTAALLHITQPTVTQHIKFLENEYGCKLFCYSRKSLSLTERGELLRSCALGLRAGSERAMRLLRAPRAEGRRLRFGATLSIGEYVMPALLERYLSLHPQDEVQMTVQNTQSLLHALEHGEISFAFIEGNFSRRDFASFPLSEEEFVPLCAGDSPLARQPVPFGALVGERLILRERGSGTREVLESILSEHNLPLTSFPLRCELGSFGAIKRLVAAGMGITFAYREVAAKELQSGELSVIPIERFAAGREFSFVCLQNDIFMEDYLAFYHFCKERRAADSEAL</sequence>
<dbReference type="SUPFAM" id="SSF46785">
    <property type="entry name" value="Winged helix' DNA-binding domain"/>
    <property type="match status" value="1"/>
</dbReference>
<evidence type="ECO:0000256" key="3">
    <source>
        <dbReference type="ARBA" id="ARBA00023125"/>
    </source>
</evidence>
<dbReference type="InterPro" id="IPR036390">
    <property type="entry name" value="WH_DNA-bd_sf"/>
</dbReference>
<dbReference type="Pfam" id="PF03466">
    <property type="entry name" value="LysR_substrate"/>
    <property type="match status" value="1"/>
</dbReference>
<dbReference type="RefSeq" id="WP_132084505.1">
    <property type="nucleotide sequence ID" value="NZ_SLUK01000005.1"/>
</dbReference>
<dbReference type="AlphaFoldDB" id="A0A9X8UK08"/>
<accession>A0A9X8UK08</accession>
<dbReference type="Gene3D" id="3.40.190.10">
    <property type="entry name" value="Periplasmic binding protein-like II"/>
    <property type="match status" value="2"/>
</dbReference>
<evidence type="ECO:0000256" key="1">
    <source>
        <dbReference type="ARBA" id="ARBA00009437"/>
    </source>
</evidence>
<dbReference type="Pfam" id="PF00126">
    <property type="entry name" value="HTH_1"/>
    <property type="match status" value="1"/>
</dbReference>
<evidence type="ECO:0000259" key="5">
    <source>
        <dbReference type="PROSITE" id="PS50931"/>
    </source>
</evidence>
<dbReference type="GO" id="GO:0003700">
    <property type="term" value="F:DNA-binding transcription factor activity"/>
    <property type="evidence" value="ECO:0007669"/>
    <property type="project" value="InterPro"/>
</dbReference>
<protein>
    <submittedName>
        <fullName evidence="6">DNA-binding transcriptional LysR family regulator</fullName>
    </submittedName>
</protein>
<keyword evidence="4" id="KW-0804">Transcription</keyword>
<dbReference type="PANTHER" id="PTHR30126:SF39">
    <property type="entry name" value="HTH-TYPE TRANSCRIPTIONAL REGULATOR CYSL"/>
    <property type="match status" value="1"/>
</dbReference>
<dbReference type="InterPro" id="IPR036388">
    <property type="entry name" value="WH-like_DNA-bd_sf"/>
</dbReference>
<keyword evidence="2" id="KW-0805">Transcription regulation</keyword>
<name>A0A9X8UK08_9FIRM</name>
<keyword evidence="3 6" id="KW-0238">DNA-binding</keyword>
<reference evidence="6 7" key="1">
    <citation type="submission" date="2019-03" db="EMBL/GenBank/DDBJ databases">
        <title>Genomic Encyclopedia of Type Strains, Phase IV (KMG-IV): sequencing the most valuable type-strain genomes for metagenomic binning, comparative biology and taxonomic classification.</title>
        <authorList>
            <person name="Goeker M."/>
        </authorList>
    </citation>
    <scope>NUCLEOTIDE SEQUENCE [LARGE SCALE GENOMIC DNA]</scope>
    <source>
        <strain evidence="6 7">DSM 100433</strain>
    </source>
</reference>
<dbReference type="InterPro" id="IPR005119">
    <property type="entry name" value="LysR_subst-bd"/>
</dbReference>
<gene>
    <name evidence="6" type="ORF">EDD78_105162</name>
</gene>
<dbReference type="GO" id="GO:0000976">
    <property type="term" value="F:transcription cis-regulatory region binding"/>
    <property type="evidence" value="ECO:0007669"/>
    <property type="project" value="TreeGrafter"/>
</dbReference>
<evidence type="ECO:0000313" key="6">
    <source>
        <dbReference type="EMBL" id="TCL43529.1"/>
    </source>
</evidence>
<proteinExistence type="inferred from homology"/>
<dbReference type="Proteomes" id="UP000294682">
    <property type="component" value="Unassembled WGS sequence"/>
</dbReference>
<dbReference type="SUPFAM" id="SSF53850">
    <property type="entry name" value="Periplasmic binding protein-like II"/>
    <property type="match status" value="1"/>
</dbReference>
<evidence type="ECO:0000313" key="7">
    <source>
        <dbReference type="Proteomes" id="UP000294682"/>
    </source>
</evidence>
<organism evidence="6 7">
    <name type="scientific">Harryflintia acetispora</name>
    <dbReference type="NCBI Taxonomy" id="1849041"/>
    <lineage>
        <taxon>Bacteria</taxon>
        <taxon>Bacillati</taxon>
        <taxon>Bacillota</taxon>
        <taxon>Clostridia</taxon>
        <taxon>Eubacteriales</taxon>
        <taxon>Oscillospiraceae</taxon>
        <taxon>Harryflintia</taxon>
    </lineage>
</organism>